<dbReference type="AlphaFoldDB" id="D2VG76"/>
<dbReference type="Proteomes" id="UP000006671">
    <property type="component" value="Unassembled WGS sequence"/>
</dbReference>
<reference evidence="2 3" key="1">
    <citation type="journal article" date="2010" name="Cell">
        <title>The genome of Naegleria gruberi illuminates early eukaryotic versatility.</title>
        <authorList>
            <person name="Fritz-Laylin L.K."/>
            <person name="Prochnik S.E."/>
            <person name="Ginger M.L."/>
            <person name="Dacks J.B."/>
            <person name="Carpenter M.L."/>
            <person name="Field M.C."/>
            <person name="Kuo A."/>
            <person name="Paredez A."/>
            <person name="Chapman J."/>
            <person name="Pham J."/>
            <person name="Shu S."/>
            <person name="Neupane R."/>
            <person name="Cipriano M."/>
            <person name="Mancuso J."/>
            <person name="Tu H."/>
            <person name="Salamov A."/>
            <person name="Lindquist E."/>
            <person name="Shapiro H."/>
            <person name="Lucas S."/>
            <person name="Grigoriev I.V."/>
            <person name="Cande W.Z."/>
            <person name="Fulton C."/>
            <person name="Rokhsar D.S."/>
            <person name="Dawson S.C."/>
        </authorList>
    </citation>
    <scope>NUCLEOTIDE SEQUENCE [LARGE SCALE GENOMIC DNA]</scope>
    <source>
        <strain evidence="2 3">NEG-M</strain>
    </source>
</reference>
<dbReference type="KEGG" id="ngr:NAEGRDRAFT_49278"/>
<name>D2VG76_NAEGR</name>
<dbReference type="GeneID" id="8848111"/>
<organism evidence="3">
    <name type="scientific">Naegleria gruberi</name>
    <name type="common">Amoeba</name>
    <dbReference type="NCBI Taxonomy" id="5762"/>
    <lineage>
        <taxon>Eukaryota</taxon>
        <taxon>Discoba</taxon>
        <taxon>Heterolobosea</taxon>
        <taxon>Tetramitia</taxon>
        <taxon>Eutetramitia</taxon>
        <taxon>Vahlkampfiidae</taxon>
        <taxon>Naegleria</taxon>
    </lineage>
</organism>
<sequence length="210" mass="24962">MHAEVRNNLNNCLINNDEDYSKCETEINQVKQIGNEELQENIFFDYHNTVKVQNSINQCKDNFAKAKELLCDAFPERNECVQIKEKTFACISKVACSELHKLSSECFNENERMENDSLWKYIFKGQDVQTKQSFEKHCTNIQSDLIRCFDKYYLLGQVIKQHPEQGQSIDEGNFNFYGPITPDQLRRRQKALEKKIQQEKEQERRYREQQ</sequence>
<dbReference type="VEuPathDB" id="AmoebaDB:NAEGRDRAFT_49278"/>
<evidence type="ECO:0000256" key="1">
    <source>
        <dbReference type="SAM" id="MobiDB-lite"/>
    </source>
</evidence>
<accession>D2VG76</accession>
<evidence type="ECO:0000313" key="2">
    <source>
        <dbReference type="EMBL" id="EFC44301.1"/>
    </source>
</evidence>
<dbReference type="EMBL" id="GG738869">
    <property type="protein sequence ID" value="EFC44301.1"/>
    <property type="molecule type" value="Genomic_DNA"/>
</dbReference>
<dbReference type="OrthoDB" id="10288012at2759"/>
<keyword evidence="3" id="KW-1185">Reference proteome</keyword>
<feature type="region of interest" description="Disordered" evidence="1">
    <location>
        <begin position="188"/>
        <end position="210"/>
    </location>
</feature>
<proteinExistence type="predicted"/>
<gene>
    <name evidence="2" type="ORF">NAEGRDRAFT_49278</name>
</gene>
<protein>
    <submittedName>
        <fullName evidence="2">Predicted protein</fullName>
    </submittedName>
</protein>
<dbReference type="RefSeq" id="XP_002677045.1">
    <property type="nucleotide sequence ID" value="XM_002676999.1"/>
</dbReference>
<dbReference type="OMA" id="CISKVAC"/>
<dbReference type="InParanoid" id="D2VG76"/>
<evidence type="ECO:0000313" key="3">
    <source>
        <dbReference type="Proteomes" id="UP000006671"/>
    </source>
</evidence>